<evidence type="ECO:0000256" key="5">
    <source>
        <dbReference type="ARBA" id="ARBA00022692"/>
    </source>
</evidence>
<feature type="transmembrane region" description="Helical" evidence="8">
    <location>
        <begin position="199"/>
        <end position="222"/>
    </location>
</feature>
<evidence type="ECO:0000313" key="9">
    <source>
        <dbReference type="EMBL" id="MBD7962345.1"/>
    </source>
</evidence>
<dbReference type="Proteomes" id="UP000634919">
    <property type="component" value="Unassembled WGS sequence"/>
</dbReference>
<keyword evidence="10" id="KW-1185">Reference proteome</keyword>
<feature type="transmembrane region" description="Helical" evidence="8">
    <location>
        <begin position="228"/>
        <end position="251"/>
    </location>
</feature>
<evidence type="ECO:0000313" key="10">
    <source>
        <dbReference type="Proteomes" id="UP000634919"/>
    </source>
</evidence>
<keyword evidence="5 8" id="KW-0812">Transmembrane</keyword>
<accession>A0ABR8SFW8</accession>
<sequence>MPSFRDTLERLQAPIYLATVAVAAFFAWTFAGAPGLERAINPALALMLYVTFLQVPVPALRAALKQGRFLLALLVTNFVAIPLLVWGLSFGLPDDGLVRFGVLLVLLAPCIDYVVTFAHMGKADARLLLASTPVLLVVQMLLLPVYLRAMLGQEAAALVQARPFVDAFVWLIALPLLLAACTQWWAARSGVGARIYAGLGWLPVPATALVLFVVVAAVVPQLEAASHAALRVLPVYMAFAVLAPVVAWRVAKLFKLEVSAVRAIAFSGSTRNSLVVLPLALAVPGAIPVLPAVIVAQTLVELVSELVYVKLLPKLR</sequence>
<feature type="transmembrane region" description="Helical" evidence="8">
    <location>
        <begin position="15"/>
        <end position="33"/>
    </location>
</feature>
<dbReference type="PANTHER" id="PTHR43057">
    <property type="entry name" value="ARSENITE EFFLUX TRANSPORTER"/>
    <property type="match status" value="1"/>
</dbReference>
<comment type="similarity">
    <text evidence="2">Belongs to the arsenical resistance-3 (ACR3) (TC 2.A.59) family.</text>
</comment>
<organism evidence="9 10">
    <name type="scientific">Comamonas avium</name>
    <dbReference type="NCBI Taxonomy" id="2762231"/>
    <lineage>
        <taxon>Bacteria</taxon>
        <taxon>Pseudomonadati</taxon>
        <taxon>Pseudomonadota</taxon>
        <taxon>Betaproteobacteria</taxon>
        <taxon>Burkholderiales</taxon>
        <taxon>Comamonadaceae</taxon>
        <taxon>Comamonas</taxon>
    </lineage>
</organism>
<dbReference type="Gene3D" id="1.20.1530.20">
    <property type="match status" value="1"/>
</dbReference>
<keyword evidence="4" id="KW-1003">Cell membrane</keyword>
<dbReference type="EMBL" id="JACSQK010000012">
    <property type="protein sequence ID" value="MBD7962345.1"/>
    <property type="molecule type" value="Genomic_DNA"/>
</dbReference>
<name>A0ABR8SFW8_9BURK</name>
<comment type="caution">
    <text evidence="9">The sequence shown here is derived from an EMBL/GenBank/DDBJ whole genome shotgun (WGS) entry which is preliminary data.</text>
</comment>
<keyword evidence="7 8" id="KW-0472">Membrane</keyword>
<dbReference type="RefSeq" id="WP_191724760.1">
    <property type="nucleotide sequence ID" value="NZ_JACSQK010000012.1"/>
</dbReference>
<evidence type="ECO:0000256" key="6">
    <source>
        <dbReference type="ARBA" id="ARBA00022989"/>
    </source>
</evidence>
<dbReference type="InterPro" id="IPR002657">
    <property type="entry name" value="BilAc:Na_symport/Acr3"/>
</dbReference>
<evidence type="ECO:0000256" key="8">
    <source>
        <dbReference type="SAM" id="Phobius"/>
    </source>
</evidence>
<evidence type="ECO:0000256" key="7">
    <source>
        <dbReference type="ARBA" id="ARBA00023136"/>
    </source>
</evidence>
<keyword evidence="3" id="KW-0813">Transport</keyword>
<gene>
    <name evidence="9" type="ORF">H9646_17895</name>
</gene>
<dbReference type="Pfam" id="PF01758">
    <property type="entry name" value="SBF"/>
    <property type="match status" value="1"/>
</dbReference>
<comment type="subcellular location">
    <subcellularLocation>
        <location evidence="1">Cell membrane</location>
        <topology evidence="1">Multi-pass membrane protein</topology>
    </subcellularLocation>
</comment>
<evidence type="ECO:0000256" key="3">
    <source>
        <dbReference type="ARBA" id="ARBA00022448"/>
    </source>
</evidence>
<dbReference type="InterPro" id="IPR004706">
    <property type="entry name" value="Arsenical-R_Acr3"/>
</dbReference>
<evidence type="ECO:0000256" key="4">
    <source>
        <dbReference type="ARBA" id="ARBA00022475"/>
    </source>
</evidence>
<feature type="transmembrane region" description="Helical" evidence="8">
    <location>
        <begin position="167"/>
        <end position="187"/>
    </location>
</feature>
<dbReference type="InterPro" id="IPR038770">
    <property type="entry name" value="Na+/solute_symporter_sf"/>
</dbReference>
<keyword evidence="6 8" id="KW-1133">Transmembrane helix</keyword>
<protein>
    <submittedName>
        <fullName evidence="9">Arsenic resistance protein</fullName>
    </submittedName>
</protein>
<feature type="transmembrane region" description="Helical" evidence="8">
    <location>
        <begin position="69"/>
        <end position="90"/>
    </location>
</feature>
<dbReference type="PANTHER" id="PTHR43057:SF1">
    <property type="entry name" value="ARSENICAL-RESISTANCE PROTEIN 3"/>
    <property type="match status" value="1"/>
</dbReference>
<feature type="transmembrane region" description="Helical" evidence="8">
    <location>
        <begin position="263"/>
        <end position="283"/>
    </location>
</feature>
<feature type="transmembrane region" description="Helical" evidence="8">
    <location>
        <begin position="127"/>
        <end position="147"/>
    </location>
</feature>
<proteinExistence type="inferred from homology"/>
<reference evidence="9 10" key="1">
    <citation type="submission" date="2020-08" db="EMBL/GenBank/DDBJ databases">
        <title>A Genomic Blueprint of the Chicken Gut Microbiome.</title>
        <authorList>
            <person name="Gilroy R."/>
            <person name="Ravi A."/>
            <person name="Getino M."/>
            <person name="Pursley I."/>
            <person name="Horton D.L."/>
            <person name="Alikhan N.-F."/>
            <person name="Baker D."/>
            <person name="Gharbi K."/>
            <person name="Hall N."/>
            <person name="Watson M."/>
            <person name="Adriaenssens E.M."/>
            <person name="Foster-Nyarko E."/>
            <person name="Jarju S."/>
            <person name="Secka A."/>
            <person name="Antonio M."/>
            <person name="Oren A."/>
            <person name="Chaudhuri R."/>
            <person name="La Ragione R.M."/>
            <person name="Hildebrand F."/>
            <person name="Pallen M.J."/>
        </authorList>
    </citation>
    <scope>NUCLEOTIDE SEQUENCE [LARGE SCALE GENOMIC DNA]</scope>
    <source>
        <strain evidence="9 10">Sa2CVA6</strain>
    </source>
</reference>
<feature type="transmembrane region" description="Helical" evidence="8">
    <location>
        <begin position="39"/>
        <end position="57"/>
    </location>
</feature>
<feature type="transmembrane region" description="Helical" evidence="8">
    <location>
        <begin position="96"/>
        <end position="115"/>
    </location>
</feature>
<evidence type="ECO:0000256" key="1">
    <source>
        <dbReference type="ARBA" id="ARBA00004651"/>
    </source>
</evidence>
<evidence type="ECO:0000256" key="2">
    <source>
        <dbReference type="ARBA" id="ARBA00010110"/>
    </source>
</evidence>